<gene>
    <name evidence="6" type="ORF">GCU56_02685</name>
</gene>
<keyword evidence="4" id="KW-0804">Transcription</keyword>
<keyword evidence="2" id="KW-0805">Transcription regulation</keyword>
<protein>
    <submittedName>
        <fullName evidence="6">LysR family transcriptional regulator</fullName>
    </submittedName>
</protein>
<evidence type="ECO:0000256" key="1">
    <source>
        <dbReference type="ARBA" id="ARBA00009437"/>
    </source>
</evidence>
<evidence type="ECO:0000313" key="6">
    <source>
        <dbReference type="EMBL" id="NEK56781.1"/>
    </source>
</evidence>
<dbReference type="Gene3D" id="3.40.190.10">
    <property type="entry name" value="Periplasmic binding protein-like II"/>
    <property type="match status" value="2"/>
</dbReference>
<dbReference type="GO" id="GO:0003677">
    <property type="term" value="F:DNA binding"/>
    <property type="evidence" value="ECO:0007669"/>
    <property type="project" value="UniProtKB-KW"/>
</dbReference>
<dbReference type="InterPro" id="IPR036388">
    <property type="entry name" value="WH-like_DNA-bd_sf"/>
</dbReference>
<proteinExistence type="inferred from homology"/>
<comment type="caution">
    <text evidence="6">The sequence shown here is derived from an EMBL/GenBank/DDBJ whole genome shotgun (WGS) entry which is preliminary data.</text>
</comment>
<dbReference type="CDD" id="cd08417">
    <property type="entry name" value="PBP2_Nitroaromatics_like"/>
    <property type="match status" value="1"/>
</dbReference>
<organism evidence="6 7">
    <name type="scientific">Geodermatophilus sabuli</name>
    <dbReference type="NCBI Taxonomy" id="1564158"/>
    <lineage>
        <taxon>Bacteria</taxon>
        <taxon>Bacillati</taxon>
        <taxon>Actinomycetota</taxon>
        <taxon>Actinomycetes</taxon>
        <taxon>Geodermatophilales</taxon>
        <taxon>Geodermatophilaceae</taxon>
        <taxon>Geodermatophilus</taxon>
    </lineage>
</organism>
<dbReference type="InterPro" id="IPR005119">
    <property type="entry name" value="LysR_subst-bd"/>
</dbReference>
<keyword evidence="3" id="KW-0238">DNA-binding</keyword>
<name>A0A7K3VVW2_9ACTN</name>
<comment type="similarity">
    <text evidence="1">Belongs to the LysR transcriptional regulatory family.</text>
</comment>
<dbReference type="InterPro" id="IPR050389">
    <property type="entry name" value="LysR-type_TF"/>
</dbReference>
<sequence length="338" mass="37084">MDLGALDLNTLAALRALLEEENLTRAGAKVGIAQPAMSGILGRYRRHFNDELLVRVGREYELTPLARDLLPQVQEALRLMREALRVAGAFDPQRSNRLFTVTASDYAMTVLLEPLRRRLREHAPSVRLGFVDLPSDLVNSPGALLRYDVVVGPLGFGFAGEHTFLFHDRLVCLVDRGNSYLRDGGIDLQALRTMPHAVTVFHHEAVTPIDRVLDQLRVVRRVALKTRGFLLLPFAVVGTDAVAVVPERLAVRFRTDERLLQVEPPFGFVDMLETAWWHSSRAVDAGHQWFVGILEEVAAELAAHDPVGARPHLPSPAEAGLLIPGMAGSAGSDPGASA</sequence>
<evidence type="ECO:0000256" key="3">
    <source>
        <dbReference type="ARBA" id="ARBA00023125"/>
    </source>
</evidence>
<evidence type="ECO:0000313" key="7">
    <source>
        <dbReference type="Proteomes" id="UP000470246"/>
    </source>
</evidence>
<dbReference type="AlphaFoldDB" id="A0A7K3VVW2"/>
<dbReference type="Proteomes" id="UP000470246">
    <property type="component" value="Unassembled WGS sequence"/>
</dbReference>
<dbReference type="SUPFAM" id="SSF46785">
    <property type="entry name" value="Winged helix' DNA-binding domain"/>
    <property type="match status" value="1"/>
</dbReference>
<reference evidence="6 7" key="1">
    <citation type="submission" date="2020-02" db="EMBL/GenBank/DDBJ databases">
        <title>Geodermatophilus sabuli CPCC 205279 I12A-02694.</title>
        <authorList>
            <person name="Jiang Z."/>
        </authorList>
    </citation>
    <scope>NUCLEOTIDE SEQUENCE [LARGE SCALE GENOMIC DNA]</scope>
    <source>
        <strain evidence="6 7">I12A-02694</strain>
    </source>
</reference>
<dbReference type="InterPro" id="IPR037402">
    <property type="entry name" value="YidZ_PBP2"/>
</dbReference>
<dbReference type="InterPro" id="IPR036390">
    <property type="entry name" value="WH_DNA-bd_sf"/>
</dbReference>
<dbReference type="Pfam" id="PF03466">
    <property type="entry name" value="LysR_substrate"/>
    <property type="match status" value="1"/>
</dbReference>
<dbReference type="GO" id="GO:0003700">
    <property type="term" value="F:DNA-binding transcription factor activity"/>
    <property type="evidence" value="ECO:0007669"/>
    <property type="project" value="InterPro"/>
</dbReference>
<dbReference type="RefSeq" id="WP_163479957.1">
    <property type="nucleotide sequence ID" value="NZ_JAAGWF010000003.1"/>
</dbReference>
<evidence type="ECO:0000256" key="2">
    <source>
        <dbReference type="ARBA" id="ARBA00023015"/>
    </source>
</evidence>
<evidence type="ECO:0000259" key="5">
    <source>
        <dbReference type="PROSITE" id="PS50931"/>
    </source>
</evidence>
<dbReference type="Pfam" id="PF00126">
    <property type="entry name" value="HTH_1"/>
    <property type="match status" value="1"/>
</dbReference>
<dbReference type="Gene3D" id="1.10.10.10">
    <property type="entry name" value="Winged helix-like DNA-binding domain superfamily/Winged helix DNA-binding domain"/>
    <property type="match status" value="1"/>
</dbReference>
<dbReference type="SUPFAM" id="SSF53850">
    <property type="entry name" value="Periplasmic binding protein-like II"/>
    <property type="match status" value="1"/>
</dbReference>
<dbReference type="PANTHER" id="PTHR30118">
    <property type="entry name" value="HTH-TYPE TRANSCRIPTIONAL REGULATOR LEUO-RELATED"/>
    <property type="match status" value="1"/>
</dbReference>
<dbReference type="PROSITE" id="PS50931">
    <property type="entry name" value="HTH_LYSR"/>
    <property type="match status" value="1"/>
</dbReference>
<dbReference type="PANTHER" id="PTHR30118:SF15">
    <property type="entry name" value="TRANSCRIPTIONAL REGULATORY PROTEIN"/>
    <property type="match status" value="1"/>
</dbReference>
<accession>A0A7K3VVW2</accession>
<feature type="domain" description="HTH lysR-type" evidence="5">
    <location>
        <begin position="6"/>
        <end position="63"/>
    </location>
</feature>
<dbReference type="EMBL" id="JAAGWF010000003">
    <property type="protein sequence ID" value="NEK56781.1"/>
    <property type="molecule type" value="Genomic_DNA"/>
</dbReference>
<evidence type="ECO:0000256" key="4">
    <source>
        <dbReference type="ARBA" id="ARBA00023163"/>
    </source>
</evidence>
<keyword evidence="7" id="KW-1185">Reference proteome</keyword>
<dbReference type="InterPro" id="IPR000847">
    <property type="entry name" value="LysR_HTH_N"/>
</dbReference>